<name>A0ABX4E9V2_9BACI</name>
<dbReference type="InterPro" id="IPR023378">
    <property type="entry name" value="YheA/YmcA-like_dom_sf"/>
</dbReference>
<comment type="caution">
    <text evidence="1">The sequence shown here is derived from an EMBL/GenBank/DDBJ whole genome shotgun (WGS) entry which is preliminary data.</text>
</comment>
<evidence type="ECO:0000313" key="1">
    <source>
        <dbReference type="EMBL" id="OXS78623.1"/>
    </source>
</evidence>
<organism evidence="1 2">
    <name type="scientific">Domibacillus enclensis</name>
    <dbReference type="NCBI Taxonomy" id="1017273"/>
    <lineage>
        <taxon>Bacteria</taxon>
        <taxon>Bacillati</taxon>
        <taxon>Bacillota</taxon>
        <taxon>Bacilli</taxon>
        <taxon>Bacillales</taxon>
        <taxon>Bacillaceae</taxon>
        <taxon>Domibacillus</taxon>
    </lineage>
</organism>
<gene>
    <name evidence="1" type="ORF">B1B05_08470</name>
</gene>
<protein>
    <recommendedName>
        <fullName evidence="3">Cell fate regulator YmcA, YheA/YmcA/DUF963 family (Controls sporulation, competence, biofilm development)</fullName>
    </recommendedName>
</protein>
<dbReference type="Gene3D" id="1.20.1500.10">
    <property type="entry name" value="YheA/YmcA-like"/>
    <property type="match status" value="1"/>
</dbReference>
<sequence length="145" mass="16291">MEKTVYTKEEIIAKATEIANMISATEEVEFFKQAEAKIHENQKLREKMAGLKSLQKQAVNFQHYKKVEALKMTEEKIAKIEQELDEMPIVQQFKQSQTDVNEILQMVATAISNKVTDNIINETGGDLLRGETGAQVQNSTPGSCS</sequence>
<dbReference type="InterPro" id="IPR052767">
    <property type="entry name" value="Bact_com_dev_regulator"/>
</dbReference>
<evidence type="ECO:0000313" key="2">
    <source>
        <dbReference type="Proteomes" id="UP000215545"/>
    </source>
</evidence>
<dbReference type="InterPro" id="IPR010368">
    <property type="entry name" value="Com_YlbF"/>
</dbReference>
<keyword evidence="2" id="KW-1185">Reference proteome</keyword>
<dbReference type="Proteomes" id="UP000215545">
    <property type="component" value="Unassembled WGS sequence"/>
</dbReference>
<proteinExistence type="predicted"/>
<dbReference type="EMBL" id="MWSK01000003">
    <property type="protein sequence ID" value="OXS78623.1"/>
    <property type="molecule type" value="Genomic_DNA"/>
</dbReference>
<dbReference type="Pfam" id="PF06133">
    <property type="entry name" value="Com_YlbF"/>
    <property type="match status" value="1"/>
</dbReference>
<dbReference type="RefSeq" id="WP_045849966.1">
    <property type="nucleotide sequence ID" value="NZ_FTLX01000003.1"/>
</dbReference>
<dbReference type="PANTHER" id="PTHR38448:SF1">
    <property type="entry name" value="YLBF FAMILY REGULATOR"/>
    <property type="match status" value="1"/>
</dbReference>
<dbReference type="PIRSF" id="PIRSF021287">
    <property type="entry name" value="Biofilm_formation_YmcA"/>
    <property type="match status" value="1"/>
</dbReference>
<dbReference type="SUPFAM" id="SSF158622">
    <property type="entry name" value="YheA/YmcA-like"/>
    <property type="match status" value="1"/>
</dbReference>
<dbReference type="InterPro" id="IPR016783">
    <property type="entry name" value="Biofilm_formation_YmcA"/>
</dbReference>
<evidence type="ECO:0008006" key="3">
    <source>
        <dbReference type="Google" id="ProtNLM"/>
    </source>
</evidence>
<accession>A0ABX4E9V2</accession>
<dbReference type="PANTHER" id="PTHR38448">
    <property type="entry name" value="REGULATORY PROTEIN YLBF-RELATED"/>
    <property type="match status" value="1"/>
</dbReference>
<reference evidence="2" key="1">
    <citation type="submission" date="2017-03" db="EMBL/GenBank/DDBJ databases">
        <title>Bacillus sp. V-88(T) DSM27956, whole genome shotgun sequencing project.</title>
        <authorList>
            <person name="Dastager S.G."/>
            <person name="Neurgaonkar P.S."/>
            <person name="Dharne M.S."/>
        </authorList>
    </citation>
    <scope>NUCLEOTIDE SEQUENCE [LARGE SCALE GENOMIC DNA]</scope>
    <source>
        <strain evidence="2">DSM 25145</strain>
    </source>
</reference>